<dbReference type="CDD" id="cd16262">
    <property type="entry name" value="EFG_III"/>
    <property type="match status" value="1"/>
</dbReference>
<dbReference type="InterPro" id="IPR005517">
    <property type="entry name" value="Transl_elong_EFG/EF2_IV"/>
</dbReference>
<dbReference type="GO" id="GO:0032790">
    <property type="term" value="P:ribosome disassembly"/>
    <property type="evidence" value="ECO:0007669"/>
    <property type="project" value="TreeGrafter"/>
</dbReference>
<dbReference type="Pfam" id="PF03764">
    <property type="entry name" value="EFG_IV"/>
    <property type="match status" value="1"/>
</dbReference>
<dbReference type="Gene3D" id="2.40.30.10">
    <property type="entry name" value="Translation factors"/>
    <property type="match status" value="1"/>
</dbReference>
<dbReference type="InterPro" id="IPR053905">
    <property type="entry name" value="EF-G-like_DII"/>
</dbReference>
<dbReference type="Pfam" id="PF00009">
    <property type="entry name" value="GTP_EFTU"/>
    <property type="match status" value="1"/>
</dbReference>
<proteinExistence type="inferred from homology"/>
<gene>
    <name evidence="10" type="ORF">AVDCRST_MAG43-1040</name>
</gene>
<dbReference type="PROSITE" id="PS51722">
    <property type="entry name" value="G_TR_2"/>
    <property type="match status" value="1"/>
</dbReference>
<dbReference type="Gene3D" id="3.30.70.870">
    <property type="entry name" value="Elongation Factor G (Translational Gtpase), domain 3"/>
    <property type="match status" value="1"/>
</dbReference>
<reference evidence="10" key="1">
    <citation type="submission" date="2020-02" db="EMBL/GenBank/DDBJ databases">
        <authorList>
            <person name="Meier V. D."/>
        </authorList>
    </citation>
    <scope>NUCLEOTIDE SEQUENCE</scope>
    <source>
        <strain evidence="10">AVDCRST_MAG43</strain>
    </source>
</reference>
<dbReference type="FunFam" id="3.30.230.10:FF:000003">
    <property type="entry name" value="Elongation factor G"/>
    <property type="match status" value="1"/>
</dbReference>
<dbReference type="CDD" id="cd01434">
    <property type="entry name" value="EFG_mtEFG1_IV"/>
    <property type="match status" value="1"/>
</dbReference>
<dbReference type="InterPro" id="IPR004540">
    <property type="entry name" value="Transl_elong_EFG/EF2"/>
</dbReference>
<dbReference type="PANTHER" id="PTHR43261">
    <property type="entry name" value="TRANSLATION ELONGATION FACTOR G-RELATED"/>
    <property type="match status" value="1"/>
</dbReference>
<comment type="similarity">
    <text evidence="1">Belongs to the TRAFAC class translation factor GTPase superfamily. Classic translation factor GTPase family. EF-G/EF-2 subfamily.</text>
</comment>
<dbReference type="NCBIfam" id="NF009379">
    <property type="entry name" value="PRK12740.1-3"/>
    <property type="match status" value="1"/>
</dbReference>
<accession>A0A6J4UKT3</accession>
<organism evidence="10">
    <name type="scientific">uncultured Thermomicrobiales bacterium</name>
    <dbReference type="NCBI Taxonomy" id="1645740"/>
    <lineage>
        <taxon>Bacteria</taxon>
        <taxon>Pseudomonadati</taxon>
        <taxon>Thermomicrobiota</taxon>
        <taxon>Thermomicrobia</taxon>
        <taxon>Thermomicrobiales</taxon>
        <taxon>environmental samples</taxon>
    </lineage>
</organism>
<dbReference type="InterPro" id="IPR020568">
    <property type="entry name" value="Ribosomal_Su5_D2-typ_SF"/>
</dbReference>
<dbReference type="Gene3D" id="3.30.230.10">
    <property type="match status" value="1"/>
</dbReference>
<name>A0A6J4UKT3_9BACT</name>
<dbReference type="PRINTS" id="PR00315">
    <property type="entry name" value="ELONGATNFCT"/>
</dbReference>
<dbReference type="InterPro" id="IPR035649">
    <property type="entry name" value="EFG_V"/>
</dbReference>
<dbReference type="InterPro" id="IPR000795">
    <property type="entry name" value="T_Tr_GTP-bd_dom"/>
</dbReference>
<dbReference type="InterPro" id="IPR014721">
    <property type="entry name" value="Ribsml_uS5_D2-typ_fold_subgr"/>
</dbReference>
<dbReference type="InterPro" id="IPR009022">
    <property type="entry name" value="EFG_III"/>
</dbReference>
<dbReference type="NCBIfam" id="TIGR00231">
    <property type="entry name" value="small_GTP"/>
    <property type="match status" value="1"/>
</dbReference>
<keyword evidence="4 10" id="KW-0251">Elongation factor</keyword>
<dbReference type="CDD" id="cd04088">
    <property type="entry name" value="EFG_mtEFG_II"/>
    <property type="match status" value="1"/>
</dbReference>
<dbReference type="AlphaFoldDB" id="A0A6J4UKT3"/>
<dbReference type="InterPro" id="IPR005225">
    <property type="entry name" value="Small_GTP-bd"/>
</dbReference>
<evidence type="ECO:0000256" key="7">
    <source>
        <dbReference type="ARBA" id="ARBA00024731"/>
    </source>
</evidence>
<dbReference type="NCBIfam" id="NF009891">
    <property type="entry name" value="PRK13351.1-1"/>
    <property type="match status" value="1"/>
</dbReference>
<keyword evidence="3" id="KW-0547">Nucleotide-binding</keyword>
<evidence type="ECO:0000256" key="4">
    <source>
        <dbReference type="ARBA" id="ARBA00022768"/>
    </source>
</evidence>
<protein>
    <recommendedName>
        <fullName evidence="2 8">Elongation factor G</fullName>
    </recommendedName>
</protein>
<dbReference type="InterPro" id="IPR009000">
    <property type="entry name" value="Transl_B-barrel_sf"/>
</dbReference>
<sequence length="691" mass="74144">MKQYPADRIRNVGLFSHGGAGKTSLAEACLFVSGGASRLGNIADGSTASDFDPDEIKRGISISTSVIPIEWEDHKINLLDVPGYADFLGEVHAAMRVVDGAVIVIDASAGVQVGTELAWKLANQHKLPRLIFLNKMNRENADFHRTVASVQEAFGKSVAPIQFPIGSDKDFKGVVDLLSNTAMIFSDTSDGGYEIVPIPESLAEECESARRTLVESIAEHNENLMVRYLDDDPLTDEELFGELARCIEDGSVTPMLCGATQYTRCIQPLLSAIVRELPAAASRTEPAQSAGSAITLTADPNAPLAALAFKTVADPHVGRVTLFRVFSGTLSSHSHVRNGSKGEGERIGQAFQPFGKEHPATDHVVAGDFGGVSKLASVMTGDTICADGADIVIAPIAFPPSTYATAVHPKTKSDLDKLSQALVRLHEEDPTLIVARDPGTGETILRGLGAPHVEIALERMTRRSGVNVETALPRVAYRETIGSKTKSEYKHKKQTGGAGQYGHVHLELEPLPESDFEFVEQVVGGSVPRSFFPAVEKGIREALECGPMAGFPVVNVKAILTDGSYHDVDSNEMAFKIAAREAFKKAVLGGSPTLLEPILLLRVTVPELSMGDVMGDLNVKRAHVNGIEPGEDGLSTIEAHIPAAEAQRYATDLRSLTQGRGSFSTEFAYYQPVPSHMAERIRQAVDMKAHA</sequence>
<feature type="domain" description="Tr-type G" evidence="9">
    <location>
        <begin position="7"/>
        <end position="283"/>
    </location>
</feature>
<dbReference type="Pfam" id="PF00679">
    <property type="entry name" value="EFG_C"/>
    <property type="match status" value="1"/>
</dbReference>
<dbReference type="InterPro" id="IPR047872">
    <property type="entry name" value="EFG_IV"/>
</dbReference>
<dbReference type="SUPFAM" id="SSF54980">
    <property type="entry name" value="EF-G C-terminal domain-like"/>
    <property type="match status" value="2"/>
</dbReference>
<evidence type="ECO:0000256" key="5">
    <source>
        <dbReference type="ARBA" id="ARBA00022917"/>
    </source>
</evidence>
<dbReference type="Gene3D" id="3.40.50.300">
    <property type="entry name" value="P-loop containing nucleotide triphosphate hydrolases"/>
    <property type="match status" value="1"/>
</dbReference>
<evidence type="ECO:0000259" key="9">
    <source>
        <dbReference type="PROSITE" id="PS51722"/>
    </source>
</evidence>
<keyword evidence="5" id="KW-0648">Protein biosynthesis</keyword>
<dbReference type="PANTHER" id="PTHR43261:SF6">
    <property type="entry name" value="ELONGATION FACTOR G-LIKE PROTEIN"/>
    <property type="match status" value="1"/>
</dbReference>
<evidence type="ECO:0000256" key="8">
    <source>
        <dbReference type="NCBIfam" id="TIGR00484"/>
    </source>
</evidence>
<dbReference type="FunFam" id="3.30.70.240:FF:000001">
    <property type="entry name" value="Elongation factor G"/>
    <property type="match status" value="1"/>
</dbReference>
<dbReference type="NCBIfam" id="NF009381">
    <property type="entry name" value="PRK12740.1-5"/>
    <property type="match status" value="1"/>
</dbReference>
<dbReference type="SUPFAM" id="SSF52540">
    <property type="entry name" value="P-loop containing nucleoside triphosphate hydrolases"/>
    <property type="match status" value="1"/>
</dbReference>
<dbReference type="Gene3D" id="3.30.70.240">
    <property type="match status" value="1"/>
</dbReference>
<dbReference type="GO" id="GO:0003746">
    <property type="term" value="F:translation elongation factor activity"/>
    <property type="evidence" value="ECO:0007669"/>
    <property type="project" value="UniProtKB-UniRule"/>
</dbReference>
<dbReference type="GO" id="GO:0003924">
    <property type="term" value="F:GTPase activity"/>
    <property type="evidence" value="ECO:0007669"/>
    <property type="project" value="InterPro"/>
</dbReference>
<dbReference type="InterPro" id="IPR027417">
    <property type="entry name" value="P-loop_NTPase"/>
</dbReference>
<dbReference type="SMART" id="SM00838">
    <property type="entry name" value="EFG_C"/>
    <property type="match status" value="1"/>
</dbReference>
<dbReference type="CDD" id="cd04170">
    <property type="entry name" value="EF-G_bact"/>
    <property type="match status" value="1"/>
</dbReference>
<dbReference type="EMBL" id="CADCWI010000052">
    <property type="protein sequence ID" value="CAA9550723.1"/>
    <property type="molecule type" value="Genomic_DNA"/>
</dbReference>
<dbReference type="GO" id="GO:0005525">
    <property type="term" value="F:GTP binding"/>
    <property type="evidence" value="ECO:0007669"/>
    <property type="project" value="UniProtKB-UniRule"/>
</dbReference>
<dbReference type="SUPFAM" id="SSF54211">
    <property type="entry name" value="Ribosomal protein S5 domain 2-like"/>
    <property type="match status" value="1"/>
</dbReference>
<evidence type="ECO:0000256" key="1">
    <source>
        <dbReference type="ARBA" id="ARBA00005870"/>
    </source>
</evidence>
<dbReference type="InterPro" id="IPR000640">
    <property type="entry name" value="EFG_V-like"/>
</dbReference>
<dbReference type="SMART" id="SM00889">
    <property type="entry name" value="EFG_IV"/>
    <property type="match status" value="1"/>
</dbReference>
<evidence type="ECO:0000256" key="6">
    <source>
        <dbReference type="ARBA" id="ARBA00023134"/>
    </source>
</evidence>
<keyword evidence="6" id="KW-0342">GTP-binding</keyword>
<evidence type="ECO:0000256" key="2">
    <source>
        <dbReference type="ARBA" id="ARBA00017872"/>
    </source>
</evidence>
<dbReference type="NCBIfam" id="TIGR00484">
    <property type="entry name" value="EF-G"/>
    <property type="match status" value="1"/>
</dbReference>
<evidence type="ECO:0000256" key="3">
    <source>
        <dbReference type="ARBA" id="ARBA00022741"/>
    </source>
</evidence>
<dbReference type="SUPFAM" id="SSF50447">
    <property type="entry name" value="Translation proteins"/>
    <property type="match status" value="1"/>
</dbReference>
<dbReference type="InterPro" id="IPR035647">
    <property type="entry name" value="EFG_III/V"/>
</dbReference>
<dbReference type="Pfam" id="PF22042">
    <property type="entry name" value="EF-G_D2"/>
    <property type="match status" value="1"/>
</dbReference>
<comment type="function">
    <text evidence="7">Catalyzes the GTP-dependent ribosomal translocation step during translation elongation. During this step, the ribosome changes from the pre-translocational (PRE) to the post-translocational (POST) state as the newly formed A-site-bound peptidyl-tRNA and P-site-bound deacylated tRNA move to the P and E sites, respectively. Catalyzes the coordinated movement of the two tRNA molecules, the mRNA and conformational changes in the ribosome.</text>
</comment>
<dbReference type="Pfam" id="PF14492">
    <property type="entry name" value="EFG_III"/>
    <property type="match status" value="1"/>
</dbReference>
<dbReference type="CDD" id="cd03713">
    <property type="entry name" value="EFG_mtEFG_C"/>
    <property type="match status" value="1"/>
</dbReference>
<dbReference type="InterPro" id="IPR041095">
    <property type="entry name" value="EFG_II"/>
</dbReference>
<evidence type="ECO:0000313" key="10">
    <source>
        <dbReference type="EMBL" id="CAA9550723.1"/>
    </source>
</evidence>